<keyword evidence="4" id="KW-1185">Reference proteome</keyword>
<name>A0ABS7JCZ4_9SPHN</name>
<feature type="region of interest" description="Disordered" evidence="1">
    <location>
        <begin position="22"/>
        <end position="76"/>
    </location>
</feature>
<keyword evidence="2" id="KW-0732">Signal</keyword>
<evidence type="ECO:0000313" key="3">
    <source>
        <dbReference type="EMBL" id="MBX7487903.1"/>
    </source>
</evidence>
<reference evidence="3 4" key="1">
    <citation type="submission" date="2021-08" db="EMBL/GenBank/DDBJ databases">
        <title>Comparative Genomics Analysis of the Genus Qipengyuania Reveals Extensive Genetic Diversity and Metabolic Versatility, Including the Description of Fifteen Novel Species.</title>
        <authorList>
            <person name="Liu Y."/>
        </authorList>
    </citation>
    <scope>NUCLEOTIDE SEQUENCE [LARGE SCALE GENOMIC DNA]</scope>
    <source>
        <strain evidence="3 4">GH25</strain>
    </source>
</reference>
<proteinExistence type="predicted"/>
<dbReference type="EMBL" id="JAIGNQ010000001">
    <property type="protein sequence ID" value="MBX7487903.1"/>
    <property type="molecule type" value="Genomic_DNA"/>
</dbReference>
<organism evidence="3 4">
    <name type="scientific">Qipengyuania pacifica</name>
    <dbReference type="NCBI Taxonomy" id="2860199"/>
    <lineage>
        <taxon>Bacteria</taxon>
        <taxon>Pseudomonadati</taxon>
        <taxon>Pseudomonadota</taxon>
        <taxon>Alphaproteobacteria</taxon>
        <taxon>Sphingomonadales</taxon>
        <taxon>Erythrobacteraceae</taxon>
        <taxon>Qipengyuania</taxon>
    </lineage>
</organism>
<gene>
    <name evidence="3" type="ORF">K3177_05195</name>
</gene>
<feature type="chain" id="PRO_5045639998" description="Lipoprotein" evidence="2">
    <location>
        <begin position="20"/>
        <end position="194"/>
    </location>
</feature>
<dbReference type="Proteomes" id="UP000776651">
    <property type="component" value="Unassembled WGS sequence"/>
</dbReference>
<evidence type="ECO:0000256" key="2">
    <source>
        <dbReference type="SAM" id="SignalP"/>
    </source>
</evidence>
<accession>A0ABS7JCZ4</accession>
<feature type="signal peptide" evidence="2">
    <location>
        <begin position="1"/>
        <end position="19"/>
    </location>
</feature>
<evidence type="ECO:0000313" key="4">
    <source>
        <dbReference type="Proteomes" id="UP000776651"/>
    </source>
</evidence>
<evidence type="ECO:0000256" key="1">
    <source>
        <dbReference type="SAM" id="MobiDB-lite"/>
    </source>
</evidence>
<feature type="compositionally biased region" description="Polar residues" evidence="1">
    <location>
        <begin position="22"/>
        <end position="37"/>
    </location>
</feature>
<sequence length="194" mass="20711">MKHASILAVACSLALTACNQSETDQDSPATTPASGSSVEVALPAPTQATGQMTGGENNGSPDLSPAPLTPEAERGETGARNVLLSFARAIELREFDQAWEMLDEGDQQRWSKAQWRALFADLGKITVAVPDGSMEGAAGSSYYTSEATITANDKDGRPIRYEGPIVLRRVNDVPGASAAQLRWHIDSVQLDWTH</sequence>
<dbReference type="PROSITE" id="PS51257">
    <property type="entry name" value="PROKAR_LIPOPROTEIN"/>
    <property type="match status" value="1"/>
</dbReference>
<comment type="caution">
    <text evidence="3">The sequence shown here is derived from an EMBL/GenBank/DDBJ whole genome shotgun (WGS) entry which is preliminary data.</text>
</comment>
<protein>
    <recommendedName>
        <fullName evidence="5">Lipoprotein</fullName>
    </recommendedName>
</protein>
<dbReference type="RefSeq" id="WP_221597383.1">
    <property type="nucleotide sequence ID" value="NZ_JAIGNQ010000001.1"/>
</dbReference>
<evidence type="ECO:0008006" key="5">
    <source>
        <dbReference type="Google" id="ProtNLM"/>
    </source>
</evidence>